<keyword evidence="2" id="KW-0808">Transferase</keyword>
<keyword evidence="2" id="KW-0328">Glycosyltransferase</keyword>
<feature type="domain" description="Glycosyl transferase family 1" evidence="1">
    <location>
        <begin position="175"/>
        <end position="332"/>
    </location>
</feature>
<dbReference type="PANTHER" id="PTHR12526">
    <property type="entry name" value="GLYCOSYLTRANSFERASE"/>
    <property type="match status" value="1"/>
</dbReference>
<dbReference type="RefSeq" id="WP_249599754.1">
    <property type="nucleotide sequence ID" value="NZ_JAKHSK010000001.1"/>
</dbReference>
<dbReference type="Pfam" id="PF00534">
    <property type="entry name" value="Glycos_transf_1"/>
    <property type="match status" value="1"/>
</dbReference>
<dbReference type="SUPFAM" id="SSF53756">
    <property type="entry name" value="UDP-Glycosyltransferase/glycogen phosphorylase"/>
    <property type="match status" value="1"/>
</dbReference>
<evidence type="ECO:0000259" key="1">
    <source>
        <dbReference type="Pfam" id="PF00534"/>
    </source>
</evidence>
<dbReference type="InterPro" id="IPR001296">
    <property type="entry name" value="Glyco_trans_1"/>
</dbReference>
<dbReference type="Proteomes" id="UP001139521">
    <property type="component" value="Unassembled WGS sequence"/>
</dbReference>
<keyword evidence="3" id="KW-1185">Reference proteome</keyword>
<evidence type="ECO:0000313" key="3">
    <source>
        <dbReference type="Proteomes" id="UP001139521"/>
    </source>
</evidence>
<organism evidence="2 3">
    <name type="scientific">Zunongwangia pacifica</name>
    <dbReference type="NCBI Taxonomy" id="2911062"/>
    <lineage>
        <taxon>Bacteria</taxon>
        <taxon>Pseudomonadati</taxon>
        <taxon>Bacteroidota</taxon>
        <taxon>Flavobacteriia</taxon>
        <taxon>Flavobacteriales</taxon>
        <taxon>Flavobacteriaceae</taxon>
        <taxon>Zunongwangia</taxon>
    </lineage>
</organism>
<dbReference type="AlphaFoldDB" id="A0A9X1ZP72"/>
<reference evidence="2" key="1">
    <citation type="submission" date="2022-01" db="EMBL/GenBank/DDBJ databases">
        <title>Genome sequencing of Zunongwangia sp. M21534 genome.</title>
        <authorList>
            <person name="Chen Y."/>
            <person name="Dong C."/>
            <person name="Shao Z."/>
        </authorList>
    </citation>
    <scope>NUCLEOTIDE SEQUENCE</scope>
    <source>
        <strain evidence="2">MCCC M21534</strain>
    </source>
</reference>
<sequence length="362" mass="41157">MKVFFVINSSNNGGAPKMIVTLYQEMKKKIPESEIIFLKKIESQYSQIAGARYLSNRLNTPVDYIKVFRKLYNILKKEKPDATISFLPLANIFSNVIGKHLGIPIRIASQRNPPYIYGKIVRVIDRYIGANGYYTHNICNSVAGMKAFYDYPESYKKLLDVIRNCVEPADFSISKESAVNKLNLPKDKLILTCVGRLHDQKNHDVLIKTMQYLENTVLYLAGDGPLRENIISLIKDFNVGDKVVLLGDLNREDIRLLLRATDIFVIPSKYEGLSNSLIEAMSYGLPVICSDIPSFTNFLKIEGTDSYAGIIVESNDEKDWSYAIESLKEDVNLIEHYQTLSLDKVKDLTAEKMTNKYINLLK</sequence>
<dbReference type="Gene3D" id="3.40.50.2000">
    <property type="entry name" value="Glycogen Phosphorylase B"/>
    <property type="match status" value="2"/>
</dbReference>
<gene>
    <name evidence="2" type="ORF">L1967_00495</name>
</gene>
<evidence type="ECO:0000313" key="2">
    <source>
        <dbReference type="EMBL" id="MCL6216760.1"/>
    </source>
</evidence>
<dbReference type="EC" id="2.4.-.-" evidence="2"/>
<dbReference type="EMBL" id="JAKHSK010000001">
    <property type="protein sequence ID" value="MCL6216760.1"/>
    <property type="molecule type" value="Genomic_DNA"/>
</dbReference>
<dbReference type="PANTHER" id="PTHR12526:SF630">
    <property type="entry name" value="GLYCOSYLTRANSFERASE"/>
    <property type="match status" value="1"/>
</dbReference>
<proteinExistence type="predicted"/>
<protein>
    <submittedName>
        <fullName evidence="2">Glycosyltransferase</fullName>
        <ecNumber evidence="2">2.4.-.-</ecNumber>
    </submittedName>
</protein>
<name>A0A9X1ZP72_9FLAO</name>
<accession>A0A9X1ZP72</accession>
<comment type="caution">
    <text evidence="2">The sequence shown here is derived from an EMBL/GenBank/DDBJ whole genome shotgun (WGS) entry which is preliminary data.</text>
</comment>
<dbReference type="GO" id="GO:0016757">
    <property type="term" value="F:glycosyltransferase activity"/>
    <property type="evidence" value="ECO:0007669"/>
    <property type="project" value="UniProtKB-KW"/>
</dbReference>